<keyword evidence="3 7" id="KW-0812">Transmembrane</keyword>
<gene>
    <name evidence="9" type="ORF">T459_20971</name>
</gene>
<keyword evidence="6 7" id="KW-0472">Membrane</keyword>
<dbReference type="GO" id="GO:0016020">
    <property type="term" value="C:membrane"/>
    <property type="evidence" value="ECO:0000318"/>
    <property type="project" value="GO_Central"/>
</dbReference>
<feature type="transmembrane region" description="Helical" evidence="7">
    <location>
        <begin position="443"/>
        <end position="463"/>
    </location>
</feature>
<feature type="domain" description="Amino acid transporter transmembrane" evidence="8">
    <location>
        <begin position="59"/>
        <end position="500"/>
    </location>
</feature>
<feature type="transmembrane region" description="Helical" evidence="7">
    <location>
        <begin position="243"/>
        <end position="261"/>
    </location>
</feature>
<evidence type="ECO:0000256" key="7">
    <source>
        <dbReference type="SAM" id="Phobius"/>
    </source>
</evidence>
<dbReference type="PANTHER" id="PTHR48017">
    <property type="entry name" value="OS05G0424000 PROTEIN-RELATED"/>
    <property type="match status" value="1"/>
</dbReference>
<evidence type="ECO:0000256" key="1">
    <source>
        <dbReference type="ARBA" id="ARBA00004370"/>
    </source>
</evidence>
<keyword evidence="10" id="KW-1185">Reference proteome</keyword>
<dbReference type="Proteomes" id="UP000222542">
    <property type="component" value="Unassembled WGS sequence"/>
</dbReference>
<comment type="caution">
    <text evidence="9">The sequence shown here is derived from an EMBL/GenBank/DDBJ whole genome shotgun (WGS) entry which is preliminary data.</text>
</comment>
<dbReference type="GO" id="GO:0015171">
    <property type="term" value="F:amino acid transmembrane transporter activity"/>
    <property type="evidence" value="ECO:0000318"/>
    <property type="project" value="GO_Central"/>
</dbReference>
<feature type="transmembrane region" description="Helical" evidence="7">
    <location>
        <begin position="215"/>
        <end position="236"/>
    </location>
</feature>
<feature type="transmembrane region" description="Helical" evidence="7">
    <location>
        <begin position="475"/>
        <end position="500"/>
    </location>
</feature>
<feature type="transmembrane region" description="Helical" evidence="7">
    <location>
        <begin position="184"/>
        <end position="203"/>
    </location>
</feature>
<keyword evidence="5 7" id="KW-1133">Transmembrane helix</keyword>
<feature type="transmembrane region" description="Helical" evidence="7">
    <location>
        <begin position="90"/>
        <end position="108"/>
    </location>
</feature>
<dbReference type="GO" id="GO:0003333">
    <property type="term" value="P:amino acid transmembrane transport"/>
    <property type="evidence" value="ECO:0000318"/>
    <property type="project" value="GO_Central"/>
</dbReference>
<evidence type="ECO:0000256" key="3">
    <source>
        <dbReference type="ARBA" id="ARBA00022692"/>
    </source>
</evidence>
<name>A0A2G2Z650_CAPAN</name>
<dbReference type="EMBL" id="AYRZ02000007">
    <property type="protein sequence ID" value="PHT77449.1"/>
    <property type="molecule type" value="Genomic_DNA"/>
</dbReference>
<evidence type="ECO:0000256" key="5">
    <source>
        <dbReference type="ARBA" id="ARBA00022989"/>
    </source>
</evidence>
<dbReference type="AlphaFoldDB" id="A0A2G2Z650"/>
<comment type="subcellular location">
    <subcellularLocation>
        <location evidence="1">Membrane</location>
    </subcellularLocation>
</comment>
<evidence type="ECO:0000313" key="9">
    <source>
        <dbReference type="EMBL" id="PHT77449.1"/>
    </source>
</evidence>
<feature type="transmembrane region" description="Helical" evidence="7">
    <location>
        <begin position="141"/>
        <end position="163"/>
    </location>
</feature>
<protein>
    <submittedName>
        <fullName evidence="9">Amino acid permease 5</fullName>
    </submittedName>
</protein>
<keyword evidence="2" id="KW-0813">Transport</keyword>
<accession>A0A2G2Z650</accession>
<dbReference type="Pfam" id="PF01490">
    <property type="entry name" value="Aa_trans"/>
    <property type="match status" value="1"/>
</dbReference>
<reference evidence="9 10" key="2">
    <citation type="journal article" date="2017" name="Genome Biol.">
        <title>New reference genome sequences of hot pepper reveal the massive evolution of plant disease-resistance genes by retroduplication.</title>
        <authorList>
            <person name="Kim S."/>
            <person name="Park J."/>
            <person name="Yeom S.I."/>
            <person name="Kim Y.M."/>
            <person name="Seo E."/>
            <person name="Kim K.T."/>
            <person name="Kim M.S."/>
            <person name="Lee J.M."/>
            <person name="Cheong K."/>
            <person name="Shin H.S."/>
            <person name="Kim S.B."/>
            <person name="Han K."/>
            <person name="Lee J."/>
            <person name="Park M."/>
            <person name="Lee H.A."/>
            <person name="Lee H.Y."/>
            <person name="Lee Y."/>
            <person name="Oh S."/>
            <person name="Lee J.H."/>
            <person name="Choi E."/>
            <person name="Choi E."/>
            <person name="Lee S.E."/>
            <person name="Jeon J."/>
            <person name="Kim H."/>
            <person name="Choi G."/>
            <person name="Song H."/>
            <person name="Lee J."/>
            <person name="Lee S.C."/>
            <person name="Kwon J.K."/>
            <person name="Lee H.Y."/>
            <person name="Koo N."/>
            <person name="Hong Y."/>
            <person name="Kim R.W."/>
            <person name="Kang W.H."/>
            <person name="Huh J.H."/>
            <person name="Kang B.C."/>
            <person name="Yang T.J."/>
            <person name="Lee Y.H."/>
            <person name="Bennetzen J.L."/>
            <person name="Choi D."/>
        </authorList>
    </citation>
    <scope>NUCLEOTIDE SEQUENCE [LARGE SCALE GENOMIC DNA]</scope>
    <source>
        <strain evidence="10">cv. CM334</strain>
    </source>
</reference>
<organism evidence="9 10">
    <name type="scientific">Capsicum annuum</name>
    <name type="common">Capsicum pepper</name>
    <dbReference type="NCBI Taxonomy" id="4072"/>
    <lineage>
        <taxon>Eukaryota</taxon>
        <taxon>Viridiplantae</taxon>
        <taxon>Streptophyta</taxon>
        <taxon>Embryophyta</taxon>
        <taxon>Tracheophyta</taxon>
        <taxon>Spermatophyta</taxon>
        <taxon>Magnoliopsida</taxon>
        <taxon>eudicotyledons</taxon>
        <taxon>Gunneridae</taxon>
        <taxon>Pentapetalae</taxon>
        <taxon>asterids</taxon>
        <taxon>lamiids</taxon>
        <taxon>Solanales</taxon>
        <taxon>Solanaceae</taxon>
        <taxon>Solanoideae</taxon>
        <taxon>Capsiceae</taxon>
        <taxon>Capsicum</taxon>
    </lineage>
</organism>
<evidence type="ECO:0000256" key="6">
    <source>
        <dbReference type="ARBA" id="ARBA00023136"/>
    </source>
</evidence>
<feature type="transmembrane region" description="Helical" evidence="7">
    <location>
        <begin position="62"/>
        <end position="83"/>
    </location>
</feature>
<dbReference type="InterPro" id="IPR013057">
    <property type="entry name" value="AA_transpt_TM"/>
</dbReference>
<dbReference type="Gramene" id="PHT77449">
    <property type="protein sequence ID" value="PHT77449"/>
    <property type="gene ID" value="T459_20971"/>
</dbReference>
<evidence type="ECO:0000259" key="8">
    <source>
        <dbReference type="Pfam" id="PF01490"/>
    </source>
</evidence>
<evidence type="ECO:0000256" key="4">
    <source>
        <dbReference type="ARBA" id="ARBA00022970"/>
    </source>
</evidence>
<proteinExistence type="predicted"/>
<sequence>MKDGTIINRAIHMELSEIDAAITMGVDDEVDSHLPLFGPNSSSCSSSSSSTSKLPFQKSGTIWTAVAHIIAAVIGSGVLSIAWATAQLGWIAGPITIICFAVVMYIAACLLSDCYRTDDHVTGKPNPSYNDAVRVYLGKKWTWLCGLLLYVNFYGTGIAYVITSATSMREIQRSNCYHKRGEKAHCHTGINMFMLIFGIIQIATSQIPDFHNMAWLSVVAALMSFCYSFIGLGLGFSKVIGKAWTVIFLSVSYNKSIKGSIVGIPTKSASQKIWLVFQALGNVAFAYPYVVVLLEIQDTLKSPPPENQTMKKASMTAIVTTTFFYLCLSCFGYAAFGNDTPGNLLTGFDEPFWLVDFANACIVLHLVGGYQVVFSQPVFAFVESWATQKYPENIFVNKFYTIKLPVLPALQLNFFRLCFRTLYVISTTVTAMTFPYFNQVLGVLGALIFWPTTVYFPVEMYIVQKKIGAWTKKWLLLEGFSMICLIVSVLAFIGSIVGILSAKFS</sequence>
<dbReference type="STRING" id="4072.A0A2G2Z650"/>
<reference evidence="9 10" key="1">
    <citation type="journal article" date="2014" name="Nat. Genet.">
        <title>Genome sequence of the hot pepper provides insights into the evolution of pungency in Capsicum species.</title>
        <authorList>
            <person name="Kim S."/>
            <person name="Park M."/>
            <person name="Yeom S.I."/>
            <person name="Kim Y.M."/>
            <person name="Lee J.M."/>
            <person name="Lee H.A."/>
            <person name="Seo E."/>
            <person name="Choi J."/>
            <person name="Cheong K."/>
            <person name="Kim K.T."/>
            <person name="Jung K."/>
            <person name="Lee G.W."/>
            <person name="Oh S.K."/>
            <person name="Bae C."/>
            <person name="Kim S.B."/>
            <person name="Lee H.Y."/>
            <person name="Kim S.Y."/>
            <person name="Kim M.S."/>
            <person name="Kang B.C."/>
            <person name="Jo Y.D."/>
            <person name="Yang H.B."/>
            <person name="Jeong H.J."/>
            <person name="Kang W.H."/>
            <person name="Kwon J.K."/>
            <person name="Shin C."/>
            <person name="Lim J.Y."/>
            <person name="Park J.H."/>
            <person name="Huh J.H."/>
            <person name="Kim J.S."/>
            <person name="Kim B.D."/>
            <person name="Cohen O."/>
            <person name="Paran I."/>
            <person name="Suh M.C."/>
            <person name="Lee S.B."/>
            <person name="Kim Y.K."/>
            <person name="Shin Y."/>
            <person name="Noh S.J."/>
            <person name="Park J."/>
            <person name="Seo Y.S."/>
            <person name="Kwon S.Y."/>
            <person name="Kim H.A."/>
            <person name="Park J.M."/>
            <person name="Kim H.J."/>
            <person name="Choi S.B."/>
            <person name="Bosland P.W."/>
            <person name="Reeves G."/>
            <person name="Jo S.H."/>
            <person name="Lee B.W."/>
            <person name="Cho H.T."/>
            <person name="Choi H.S."/>
            <person name="Lee M.S."/>
            <person name="Yu Y."/>
            <person name="Do Choi Y."/>
            <person name="Park B.S."/>
            <person name="van Deynze A."/>
            <person name="Ashrafi H."/>
            <person name="Hill T."/>
            <person name="Kim W.T."/>
            <person name="Pai H.S."/>
            <person name="Ahn H.K."/>
            <person name="Yeam I."/>
            <person name="Giovannoni J.J."/>
            <person name="Rose J.K."/>
            <person name="Sorensen I."/>
            <person name="Lee S.J."/>
            <person name="Kim R.W."/>
            <person name="Choi I.Y."/>
            <person name="Choi B.S."/>
            <person name="Lim J.S."/>
            <person name="Lee Y.H."/>
            <person name="Choi D."/>
        </authorList>
    </citation>
    <scope>NUCLEOTIDE SEQUENCE [LARGE SCALE GENOMIC DNA]</scope>
    <source>
        <strain evidence="10">cv. CM334</strain>
    </source>
</reference>
<feature type="transmembrane region" description="Helical" evidence="7">
    <location>
        <begin position="273"/>
        <end position="294"/>
    </location>
</feature>
<keyword evidence="4" id="KW-0029">Amino-acid transport</keyword>
<evidence type="ECO:0000313" key="10">
    <source>
        <dbReference type="Proteomes" id="UP000222542"/>
    </source>
</evidence>
<feature type="transmembrane region" description="Helical" evidence="7">
    <location>
        <begin position="315"/>
        <end position="337"/>
    </location>
</feature>
<feature type="transmembrane region" description="Helical" evidence="7">
    <location>
        <begin position="357"/>
        <end position="382"/>
    </location>
</feature>
<dbReference type="OMA" id="DRCFAAS"/>
<evidence type="ECO:0000256" key="2">
    <source>
        <dbReference type="ARBA" id="ARBA00022448"/>
    </source>
</evidence>